<name>A0A2W2C8C7_9HYPH</name>
<dbReference type="InterPro" id="IPR001109">
    <property type="entry name" value="Hydrogenase_HupF/HypC"/>
</dbReference>
<dbReference type="GO" id="GO:0051604">
    <property type="term" value="P:protein maturation"/>
    <property type="evidence" value="ECO:0007669"/>
    <property type="project" value="TreeGrafter"/>
</dbReference>
<dbReference type="PRINTS" id="PR00445">
    <property type="entry name" value="HUPFHYPC"/>
</dbReference>
<dbReference type="PANTHER" id="PTHR35177:SF2">
    <property type="entry name" value="HYDROGENASE MATURATION FACTOR HYBG"/>
    <property type="match status" value="1"/>
</dbReference>
<evidence type="ECO:0000256" key="2">
    <source>
        <dbReference type="ARBA" id="ARBA00053969"/>
    </source>
</evidence>
<sequence length="79" mass="8276">MCLAVPAEVVSLDLETQTAVVALGQVKKQISIALLESVTVGDFVLVHVGFALNRISPEEAARTLQLMAEAGLLGEEEAA</sequence>
<dbReference type="FunFam" id="2.30.30.140:FF:000022">
    <property type="entry name" value="Hydrogenase assembly chaperone HybG"/>
    <property type="match status" value="1"/>
</dbReference>
<proteinExistence type="inferred from homology"/>
<dbReference type="SUPFAM" id="SSF159127">
    <property type="entry name" value="HupF/HypC-like"/>
    <property type="match status" value="1"/>
</dbReference>
<evidence type="ECO:0000313" key="4">
    <source>
        <dbReference type="EMBL" id="PZF76463.1"/>
    </source>
</evidence>
<dbReference type="AlphaFoldDB" id="A0A2W2C8C7"/>
<reference evidence="5" key="1">
    <citation type="submission" date="2018-06" db="EMBL/GenBank/DDBJ databases">
        <title>Aestuariibacter litoralis strain KCTC 52945T.</title>
        <authorList>
            <person name="Li X."/>
            <person name="Salam N."/>
            <person name="Li J.-L."/>
            <person name="Chen Y.-M."/>
            <person name="Yang Z.-W."/>
            <person name="Zhang L.-Y."/>
            <person name="Han M.-X."/>
            <person name="Xiao M."/>
            <person name="Li W.-J."/>
        </authorList>
    </citation>
    <scope>NUCLEOTIDE SEQUENCE [LARGE SCALE GENOMIC DNA]</scope>
    <source>
        <strain evidence="5">KCTC 52945</strain>
    </source>
</reference>
<gene>
    <name evidence="4" type="ORF">DK847_11660</name>
</gene>
<accession>A0A2W2C8C7</accession>
<evidence type="ECO:0000256" key="3">
    <source>
        <dbReference type="ARBA" id="ARBA00071976"/>
    </source>
</evidence>
<dbReference type="PANTHER" id="PTHR35177">
    <property type="entry name" value="HYDROGENASE MATURATION FACTOR HYBG"/>
    <property type="match status" value="1"/>
</dbReference>
<comment type="function">
    <text evidence="2">Involved in the maturation of [NiFe] hydrogenases. Involved in the biosynthesis of the Fe(CN)(2)CO cofactor.</text>
</comment>
<dbReference type="Gene3D" id="2.30.30.140">
    <property type="match status" value="1"/>
</dbReference>
<keyword evidence="5" id="KW-1185">Reference proteome</keyword>
<protein>
    <recommendedName>
        <fullName evidence="3">Hydrogenase maturation factor HypC</fullName>
    </recommendedName>
</protein>
<dbReference type="RefSeq" id="WP_111198699.1">
    <property type="nucleotide sequence ID" value="NZ_QKVK01000005.1"/>
</dbReference>
<dbReference type="GO" id="GO:1902670">
    <property type="term" value="F:carbon dioxide binding"/>
    <property type="evidence" value="ECO:0007669"/>
    <property type="project" value="TreeGrafter"/>
</dbReference>
<evidence type="ECO:0000313" key="5">
    <source>
        <dbReference type="Proteomes" id="UP000248795"/>
    </source>
</evidence>
<dbReference type="EMBL" id="QKVK01000005">
    <property type="protein sequence ID" value="PZF76463.1"/>
    <property type="molecule type" value="Genomic_DNA"/>
</dbReference>
<comment type="similarity">
    <text evidence="1">Belongs to the HupF/HypC family.</text>
</comment>
<dbReference type="Proteomes" id="UP000248795">
    <property type="component" value="Unassembled WGS sequence"/>
</dbReference>
<comment type="caution">
    <text evidence="4">The sequence shown here is derived from an EMBL/GenBank/DDBJ whole genome shotgun (WGS) entry which is preliminary data.</text>
</comment>
<dbReference type="NCBIfam" id="TIGR00074">
    <property type="entry name" value="hypC_hupF"/>
    <property type="match status" value="1"/>
</dbReference>
<evidence type="ECO:0000256" key="1">
    <source>
        <dbReference type="ARBA" id="ARBA00006018"/>
    </source>
</evidence>
<organism evidence="4 5">
    <name type="scientific">Aestuariivirga litoralis</name>
    <dbReference type="NCBI Taxonomy" id="2650924"/>
    <lineage>
        <taxon>Bacteria</taxon>
        <taxon>Pseudomonadati</taxon>
        <taxon>Pseudomonadota</taxon>
        <taxon>Alphaproteobacteria</taxon>
        <taxon>Hyphomicrobiales</taxon>
        <taxon>Aestuariivirgaceae</taxon>
        <taxon>Aestuariivirga</taxon>
    </lineage>
</organism>
<dbReference type="Pfam" id="PF01455">
    <property type="entry name" value="HupF_HypC"/>
    <property type="match status" value="1"/>
</dbReference>
<dbReference type="GO" id="GO:0005506">
    <property type="term" value="F:iron ion binding"/>
    <property type="evidence" value="ECO:0007669"/>
    <property type="project" value="TreeGrafter"/>
</dbReference>